<dbReference type="EMBL" id="JANPWB010000002">
    <property type="protein sequence ID" value="KAJ1206610.1"/>
    <property type="molecule type" value="Genomic_DNA"/>
</dbReference>
<name>A0AAV7W2U1_PLEWA</name>
<proteinExistence type="predicted"/>
<dbReference type="Proteomes" id="UP001066276">
    <property type="component" value="Chromosome 1_2"/>
</dbReference>
<dbReference type="AlphaFoldDB" id="A0AAV7W2U1"/>
<feature type="region of interest" description="Disordered" evidence="1">
    <location>
        <begin position="1"/>
        <end position="20"/>
    </location>
</feature>
<reference evidence="2" key="1">
    <citation type="journal article" date="2022" name="bioRxiv">
        <title>Sequencing and chromosome-scale assembly of the giantPleurodeles waltlgenome.</title>
        <authorList>
            <person name="Brown T."/>
            <person name="Elewa A."/>
            <person name="Iarovenko S."/>
            <person name="Subramanian E."/>
            <person name="Araus A.J."/>
            <person name="Petzold A."/>
            <person name="Susuki M."/>
            <person name="Suzuki K.-i.T."/>
            <person name="Hayashi T."/>
            <person name="Toyoda A."/>
            <person name="Oliveira C."/>
            <person name="Osipova E."/>
            <person name="Leigh N.D."/>
            <person name="Simon A."/>
            <person name="Yun M.H."/>
        </authorList>
    </citation>
    <scope>NUCLEOTIDE SEQUENCE</scope>
    <source>
        <strain evidence="2">20211129_DDA</strain>
        <tissue evidence="2">Liver</tissue>
    </source>
</reference>
<sequence>MGKHRQAGESQGNTKDPYATVTYLSQRVTKQKLHKKAGETEREPSRAELLAAMQDSSEALEGKIEAVETEVNLLPADLHNVSDKLRIAEDR</sequence>
<accession>A0AAV7W2U1</accession>
<gene>
    <name evidence="2" type="ORF">NDU88_002013</name>
</gene>
<organism evidence="2 3">
    <name type="scientific">Pleurodeles waltl</name>
    <name type="common">Iberian ribbed newt</name>
    <dbReference type="NCBI Taxonomy" id="8319"/>
    <lineage>
        <taxon>Eukaryota</taxon>
        <taxon>Metazoa</taxon>
        <taxon>Chordata</taxon>
        <taxon>Craniata</taxon>
        <taxon>Vertebrata</taxon>
        <taxon>Euteleostomi</taxon>
        <taxon>Amphibia</taxon>
        <taxon>Batrachia</taxon>
        <taxon>Caudata</taxon>
        <taxon>Salamandroidea</taxon>
        <taxon>Salamandridae</taxon>
        <taxon>Pleurodelinae</taxon>
        <taxon>Pleurodeles</taxon>
    </lineage>
</organism>
<evidence type="ECO:0000313" key="2">
    <source>
        <dbReference type="EMBL" id="KAJ1206610.1"/>
    </source>
</evidence>
<evidence type="ECO:0000313" key="3">
    <source>
        <dbReference type="Proteomes" id="UP001066276"/>
    </source>
</evidence>
<evidence type="ECO:0000256" key="1">
    <source>
        <dbReference type="SAM" id="MobiDB-lite"/>
    </source>
</evidence>
<comment type="caution">
    <text evidence="2">The sequence shown here is derived from an EMBL/GenBank/DDBJ whole genome shotgun (WGS) entry which is preliminary data.</text>
</comment>
<protein>
    <submittedName>
        <fullName evidence="2">Uncharacterized protein</fullName>
    </submittedName>
</protein>
<keyword evidence="3" id="KW-1185">Reference proteome</keyword>